<name>A0A2H6CVS5_TETHA</name>
<gene>
    <name evidence="2" type="ORF">TEHN7118_1895</name>
</gene>
<reference evidence="2 3" key="1">
    <citation type="submission" date="2016-05" db="EMBL/GenBank/DDBJ databases">
        <title>Whole genome sequencing of Tetragenococcus halophilus subsp. halophilus NISL 7118.</title>
        <authorList>
            <person name="Shiwa Y."/>
            <person name="Nishimura I."/>
            <person name="Yoshikawa H."/>
            <person name="Koyama Y."/>
            <person name="Oguma T."/>
        </authorList>
    </citation>
    <scope>NUCLEOTIDE SEQUENCE [LARGE SCALE GENOMIC DNA]</scope>
    <source>
        <strain evidence="2 3">NISL 7118</strain>
    </source>
</reference>
<keyword evidence="3" id="KW-1185">Reference proteome</keyword>
<dbReference type="AlphaFoldDB" id="A0A2H6CVS5"/>
<dbReference type="Pfam" id="PF13350">
    <property type="entry name" value="Y_phosphatase3"/>
    <property type="match status" value="1"/>
</dbReference>
<accession>A0A2H6CVS5</accession>
<dbReference type="Proteomes" id="UP000236214">
    <property type="component" value="Unassembled WGS sequence"/>
</dbReference>
<dbReference type="EMBL" id="BDEC01000095">
    <property type="protein sequence ID" value="GBD69089.1"/>
    <property type="molecule type" value="Genomic_DNA"/>
</dbReference>
<evidence type="ECO:0000313" key="3">
    <source>
        <dbReference type="Proteomes" id="UP000236214"/>
    </source>
</evidence>
<dbReference type="InterPro" id="IPR016130">
    <property type="entry name" value="Tyr_Pase_AS"/>
</dbReference>
<dbReference type="GO" id="GO:0004721">
    <property type="term" value="F:phosphoprotein phosphatase activity"/>
    <property type="evidence" value="ECO:0007669"/>
    <property type="project" value="InterPro"/>
</dbReference>
<organism evidence="2 3">
    <name type="scientific">Tetragenococcus halophilus subsp. halophilus</name>
    <dbReference type="NCBI Taxonomy" id="1513897"/>
    <lineage>
        <taxon>Bacteria</taxon>
        <taxon>Bacillati</taxon>
        <taxon>Bacillota</taxon>
        <taxon>Bacilli</taxon>
        <taxon>Lactobacillales</taxon>
        <taxon>Enterococcaceae</taxon>
        <taxon>Tetragenococcus</taxon>
    </lineage>
</organism>
<proteinExistence type="inferred from homology"/>
<comment type="similarity">
    <text evidence="1">Belongs to the protein-tyrosine phosphatase family.</text>
</comment>
<dbReference type="PROSITE" id="PS00383">
    <property type="entry name" value="TYR_PHOSPHATASE_1"/>
    <property type="match status" value="1"/>
</dbReference>
<dbReference type="Gene3D" id="3.90.190.10">
    <property type="entry name" value="Protein tyrosine phosphatase superfamily"/>
    <property type="match status" value="1"/>
</dbReference>
<dbReference type="InterPro" id="IPR026893">
    <property type="entry name" value="Tyr/Ser_Pase_IphP-type"/>
</dbReference>
<evidence type="ECO:0000256" key="1">
    <source>
        <dbReference type="ARBA" id="ARBA00009580"/>
    </source>
</evidence>
<protein>
    <submittedName>
        <fullName evidence="2">Uncharacterized protein</fullName>
    </submittedName>
</protein>
<sequence>METITNFRDLGGIKNREGQVLAGKKLLRSGELSKVSPQDQNELVENYRLGKITDLRSSQEIKERPDEHFKNTDYVHIDIFKNVKGQGTGLDDFKQIFSPDTARNYMKETYRTMAVNPSAQEGFKKVIESALSVDSNKSFLFHCFAGKDRTGVSATLLLEILNVPKETIYKDYLATNAMRVQENDEIIAKAIKEGTDSKTIEALKIALTVDASYLDTFYQMVNEEFGGIKNYLTNELGITSNMQNEVRSLYLANSK</sequence>
<comment type="caution">
    <text evidence="2">The sequence shown here is derived from an EMBL/GenBank/DDBJ whole genome shotgun (WGS) entry which is preliminary data.</text>
</comment>
<evidence type="ECO:0000313" key="2">
    <source>
        <dbReference type="EMBL" id="GBD69089.1"/>
    </source>
</evidence>
<dbReference type="SUPFAM" id="SSF52799">
    <property type="entry name" value="(Phosphotyrosine protein) phosphatases II"/>
    <property type="match status" value="1"/>
</dbReference>
<dbReference type="PANTHER" id="PTHR31126">
    <property type="entry name" value="TYROSINE-PROTEIN PHOSPHATASE"/>
    <property type="match status" value="1"/>
</dbReference>
<dbReference type="PANTHER" id="PTHR31126:SF1">
    <property type="entry name" value="TYROSINE SPECIFIC PROTEIN PHOSPHATASES DOMAIN-CONTAINING PROTEIN"/>
    <property type="match status" value="1"/>
</dbReference>
<dbReference type="RefSeq" id="WP_094243540.1">
    <property type="nucleotide sequence ID" value="NZ_BAABQP010000002.1"/>
</dbReference>
<dbReference type="InterPro" id="IPR029021">
    <property type="entry name" value="Prot-tyrosine_phosphatase-like"/>
</dbReference>